<dbReference type="OrthoDB" id="21390at2"/>
<organism evidence="2 3">
    <name type="scientific">Brevibacterium sandarakinum</name>
    <dbReference type="NCBI Taxonomy" id="629680"/>
    <lineage>
        <taxon>Bacteria</taxon>
        <taxon>Bacillati</taxon>
        <taxon>Actinomycetota</taxon>
        <taxon>Actinomycetes</taxon>
        <taxon>Micrococcales</taxon>
        <taxon>Brevibacteriaceae</taxon>
        <taxon>Brevibacterium</taxon>
    </lineage>
</organism>
<reference evidence="2" key="1">
    <citation type="submission" date="2016-10" db="EMBL/GenBank/DDBJ databases">
        <authorList>
            <person name="Varghese N."/>
            <person name="Submissions S."/>
        </authorList>
    </citation>
    <scope>NUCLEOTIDE SEQUENCE [LARGE SCALE GENOMIC DNA]</scope>
    <source>
        <strain evidence="2">DSM 22082</strain>
    </source>
</reference>
<dbReference type="InterPro" id="IPR056362">
    <property type="entry name" value="AtuA-like_ferredoxin_dom"/>
</dbReference>
<dbReference type="Proteomes" id="UP000199700">
    <property type="component" value="Chromosome"/>
</dbReference>
<evidence type="ECO:0000313" key="2">
    <source>
        <dbReference type="EMBL" id="SDS23505.1"/>
    </source>
</evidence>
<name>A0A1H1QJD8_BRESA</name>
<gene>
    <name evidence="2" type="ORF">SAMN04489751_1545</name>
</gene>
<dbReference type="STRING" id="629680.SAMN04489751_1545"/>
<evidence type="ECO:0000313" key="3">
    <source>
        <dbReference type="Proteomes" id="UP000199700"/>
    </source>
</evidence>
<evidence type="ECO:0000259" key="1">
    <source>
        <dbReference type="Pfam" id="PF23544"/>
    </source>
</evidence>
<keyword evidence="3" id="KW-1185">Reference proteome</keyword>
<dbReference type="EMBL" id="LT629739">
    <property type="protein sequence ID" value="SDS23505.1"/>
    <property type="molecule type" value="Genomic_DNA"/>
</dbReference>
<dbReference type="RefSeq" id="WP_092104544.1">
    <property type="nucleotide sequence ID" value="NZ_LT629739.1"/>
</dbReference>
<sequence length="99" mass="10596">MTTIDELASVRTGDKGDTLILGVIAHDQAAYDLLDQELSIDRVADHFGLDLQAVRRSDLPTLKSFSFVLSGLLGGGVTGSPNLDGHGKTMSYHLLTLEI</sequence>
<dbReference type="AlphaFoldDB" id="A0A1H1QJD8"/>
<dbReference type="Pfam" id="PF23544">
    <property type="entry name" value="AtuA_ferredoxin"/>
    <property type="match status" value="1"/>
</dbReference>
<feature type="domain" description="AtuA-like ferredoxin-fold" evidence="1">
    <location>
        <begin position="4"/>
        <end position="99"/>
    </location>
</feature>
<accession>A0A1H1QJD8</accession>
<proteinExistence type="predicted"/>
<protein>
    <recommendedName>
        <fullName evidence="1">AtuA-like ferredoxin-fold domain-containing protein</fullName>
    </recommendedName>
</protein>